<evidence type="ECO:0000256" key="3">
    <source>
        <dbReference type="ARBA" id="ARBA00022563"/>
    </source>
</evidence>
<dbReference type="GO" id="GO:0035999">
    <property type="term" value="P:tetrahydrofolate interconversion"/>
    <property type="evidence" value="ECO:0007669"/>
    <property type="project" value="UniProtKB-UniRule"/>
</dbReference>
<dbReference type="SUPFAM" id="SSF53223">
    <property type="entry name" value="Aminoacid dehydrogenase-like, N-terminal domain"/>
    <property type="match status" value="1"/>
</dbReference>
<dbReference type="EC" id="1.5.1.5" evidence="12"/>
<dbReference type="EC" id="3.5.4.9" evidence="12"/>
<dbReference type="InterPro" id="IPR020631">
    <property type="entry name" value="THF_DH/CycHdrlase_NAD-bd_dom"/>
</dbReference>
<dbReference type="HAMAP" id="MF_01576">
    <property type="entry name" value="THF_DHG_CYH"/>
    <property type="match status" value="1"/>
</dbReference>
<dbReference type="CDD" id="cd01080">
    <property type="entry name" value="NAD_bind_m-THF_DH_Cyclohyd"/>
    <property type="match status" value="1"/>
</dbReference>
<sequence>MGIWLEGKTLAGKIREEVKEQVEHFKDLTKKVPGLVGILVGENPASKVYLRTKERTSEKLGIHSEILKFPADIEKASLKAEIEKLNERDDVDGILVQLPLPPSFNPFEIIAIISPEKDVDGFHPFSLGALLWNQEGFKACTPMGIIELLKSNNIPILGKRVVIIGRSLIVGKPLAAMMTNEHGTVTTCHSKTANLSQVASEADILVAAIGRTAYVNTDFVKPGATVVDVGMNQLKDKDKVKEFFGEDEKREKDLQEKGYTLIGDVDPRVIEKAAYLTPVPRGVGPLTVAMLMRNTLEAFKRRKKLK</sequence>
<evidence type="ECO:0000256" key="4">
    <source>
        <dbReference type="ARBA" id="ARBA00022605"/>
    </source>
</evidence>
<keyword evidence="9 12" id="KW-0368">Histidine biosynthesis</keyword>
<keyword evidence="7 12" id="KW-0521">NADP</keyword>
<dbReference type="InterPro" id="IPR020630">
    <property type="entry name" value="THF_DH/CycHdrlase_cat_dom"/>
</dbReference>
<feature type="domain" description="Tetrahydrofolate dehydrogenase/cyclohydrolase catalytic" evidence="13">
    <location>
        <begin position="5"/>
        <end position="120"/>
    </location>
</feature>
<keyword evidence="11 12" id="KW-0511">Multifunctional enzyme</keyword>
<proteinExistence type="inferred from homology"/>
<dbReference type="PANTHER" id="PTHR48099:SF5">
    <property type="entry name" value="C-1-TETRAHYDROFOLATE SYNTHASE, CYTOPLASMIC"/>
    <property type="match status" value="1"/>
</dbReference>
<evidence type="ECO:0000256" key="9">
    <source>
        <dbReference type="ARBA" id="ARBA00023102"/>
    </source>
</evidence>
<dbReference type="SUPFAM" id="SSF51735">
    <property type="entry name" value="NAD(P)-binding Rossmann-fold domains"/>
    <property type="match status" value="1"/>
</dbReference>
<dbReference type="InterPro" id="IPR000672">
    <property type="entry name" value="THF_DH/CycHdrlase"/>
</dbReference>
<evidence type="ECO:0000259" key="14">
    <source>
        <dbReference type="Pfam" id="PF02882"/>
    </source>
</evidence>
<dbReference type="GO" id="GO:0000105">
    <property type="term" value="P:L-histidine biosynthetic process"/>
    <property type="evidence" value="ECO:0007669"/>
    <property type="project" value="UniProtKB-KW"/>
</dbReference>
<dbReference type="EMBL" id="LIZX01000004">
    <property type="protein sequence ID" value="KPJ70202.1"/>
    <property type="molecule type" value="Genomic_DNA"/>
</dbReference>
<comment type="caution">
    <text evidence="12">Lacks conserved residue(s) required for the propagation of feature annotation.</text>
</comment>
<dbReference type="Gene3D" id="3.40.50.10860">
    <property type="entry name" value="Leucine Dehydrogenase, chain A, domain 1"/>
    <property type="match status" value="1"/>
</dbReference>
<dbReference type="GO" id="GO:0004488">
    <property type="term" value="F:methylenetetrahydrofolate dehydrogenase (NADP+) activity"/>
    <property type="evidence" value="ECO:0007669"/>
    <property type="project" value="UniProtKB-UniRule"/>
</dbReference>
<comment type="catalytic activity">
    <reaction evidence="12">
        <text>(6R)-5,10-methylene-5,6,7,8-tetrahydrofolate + NADP(+) = (6R)-5,10-methenyltetrahydrofolate + NADPH</text>
        <dbReference type="Rhea" id="RHEA:22812"/>
        <dbReference type="ChEBI" id="CHEBI:15636"/>
        <dbReference type="ChEBI" id="CHEBI:57455"/>
        <dbReference type="ChEBI" id="CHEBI:57783"/>
        <dbReference type="ChEBI" id="CHEBI:58349"/>
        <dbReference type="EC" id="1.5.1.5"/>
    </reaction>
</comment>
<dbReference type="PANTHER" id="PTHR48099">
    <property type="entry name" value="C-1-TETRAHYDROFOLATE SYNTHASE, CYTOPLASMIC-RELATED"/>
    <property type="match status" value="1"/>
</dbReference>
<evidence type="ECO:0000256" key="2">
    <source>
        <dbReference type="ARBA" id="ARBA00011738"/>
    </source>
</evidence>
<dbReference type="AlphaFoldDB" id="A0A0S7Y6J8"/>
<dbReference type="FunFam" id="3.40.50.720:FF:000006">
    <property type="entry name" value="Bifunctional protein FolD"/>
    <property type="match status" value="1"/>
</dbReference>
<evidence type="ECO:0000313" key="16">
    <source>
        <dbReference type="Proteomes" id="UP000051861"/>
    </source>
</evidence>
<dbReference type="Gene3D" id="3.40.50.720">
    <property type="entry name" value="NAD(P)-binding Rossmann-like Domain"/>
    <property type="match status" value="1"/>
</dbReference>
<accession>A0A0S7Y6J8</accession>
<keyword evidence="10 12" id="KW-0486">Methionine biosynthesis</keyword>
<reference evidence="15 16" key="1">
    <citation type="journal article" date="2015" name="Microbiome">
        <title>Genomic resolution of linkages in carbon, nitrogen, and sulfur cycling among widespread estuary sediment bacteria.</title>
        <authorList>
            <person name="Baker B.J."/>
            <person name="Lazar C.S."/>
            <person name="Teske A.P."/>
            <person name="Dick G.J."/>
        </authorList>
    </citation>
    <scope>NUCLEOTIDE SEQUENCE [LARGE SCALE GENOMIC DNA]</scope>
    <source>
        <strain evidence="15">DG_54_3</strain>
    </source>
</reference>
<comment type="function">
    <text evidence="12">Catalyzes the oxidation of 5,10-methylenetetrahydrofolate to 5,10-methenyltetrahydrofolate and then the hydrolysis of 5,10-methenyltetrahydrofolate to 10-formyltetrahydrofolate.</text>
</comment>
<gene>
    <name evidence="12" type="primary">folD</name>
    <name evidence="15" type="ORF">AMJ44_00335</name>
</gene>
<evidence type="ECO:0000256" key="8">
    <source>
        <dbReference type="ARBA" id="ARBA00023002"/>
    </source>
</evidence>
<keyword evidence="3 12" id="KW-0554">One-carbon metabolism</keyword>
<dbReference type="PRINTS" id="PR00085">
    <property type="entry name" value="THFDHDRGNASE"/>
</dbReference>
<comment type="catalytic activity">
    <reaction evidence="12">
        <text>(6R)-5,10-methenyltetrahydrofolate + H2O = (6R)-10-formyltetrahydrofolate + H(+)</text>
        <dbReference type="Rhea" id="RHEA:23700"/>
        <dbReference type="ChEBI" id="CHEBI:15377"/>
        <dbReference type="ChEBI" id="CHEBI:15378"/>
        <dbReference type="ChEBI" id="CHEBI:57455"/>
        <dbReference type="ChEBI" id="CHEBI:195366"/>
        <dbReference type="EC" id="3.5.4.9"/>
    </reaction>
</comment>
<dbReference type="GO" id="GO:0005829">
    <property type="term" value="C:cytosol"/>
    <property type="evidence" value="ECO:0007669"/>
    <property type="project" value="TreeGrafter"/>
</dbReference>
<comment type="similarity">
    <text evidence="12">Belongs to the tetrahydrofolate dehydrogenase/cyclohydrolase family.</text>
</comment>
<name>A0A0S7Y6J8_UNCSA</name>
<dbReference type="Pfam" id="PF00763">
    <property type="entry name" value="THF_DHG_CYH"/>
    <property type="match status" value="1"/>
</dbReference>
<organism evidence="15 16">
    <name type="scientific">candidate division WOR-1 bacterium DG_54_3</name>
    <dbReference type="NCBI Taxonomy" id="1703775"/>
    <lineage>
        <taxon>Bacteria</taxon>
        <taxon>Bacillati</taxon>
        <taxon>Saganbacteria</taxon>
    </lineage>
</organism>
<feature type="domain" description="Tetrahydrofolate dehydrogenase/cyclohydrolase NAD(P)-binding" evidence="14">
    <location>
        <begin position="139"/>
        <end position="302"/>
    </location>
</feature>
<protein>
    <recommendedName>
        <fullName evidence="12">Bifunctional protein FolD</fullName>
    </recommendedName>
    <domain>
        <recommendedName>
            <fullName evidence="12">Methylenetetrahydrofolate dehydrogenase</fullName>
            <ecNumber evidence="12">1.5.1.5</ecNumber>
        </recommendedName>
    </domain>
    <domain>
        <recommendedName>
            <fullName evidence="12">Methenyltetrahydrofolate cyclohydrolase</fullName>
            <ecNumber evidence="12">3.5.4.9</ecNumber>
        </recommendedName>
    </domain>
</protein>
<comment type="subunit">
    <text evidence="2 12">Homodimer.</text>
</comment>
<keyword evidence="8 12" id="KW-0560">Oxidoreductase</keyword>
<evidence type="ECO:0000256" key="6">
    <source>
        <dbReference type="ARBA" id="ARBA00022801"/>
    </source>
</evidence>
<comment type="caution">
    <text evidence="15">The sequence shown here is derived from an EMBL/GenBank/DDBJ whole genome shotgun (WGS) entry which is preliminary data.</text>
</comment>
<keyword evidence="5 12" id="KW-0658">Purine biosynthesis</keyword>
<dbReference type="PATRIC" id="fig|1703775.3.peg.50"/>
<evidence type="ECO:0000256" key="12">
    <source>
        <dbReference type="HAMAP-Rule" id="MF_01576"/>
    </source>
</evidence>
<evidence type="ECO:0000313" key="15">
    <source>
        <dbReference type="EMBL" id="KPJ70202.1"/>
    </source>
</evidence>
<dbReference type="FunFam" id="3.40.50.10860:FF:000005">
    <property type="entry name" value="C-1-tetrahydrofolate synthase, cytoplasmic, putative"/>
    <property type="match status" value="1"/>
</dbReference>
<keyword evidence="6 12" id="KW-0378">Hydrolase</keyword>
<evidence type="ECO:0000256" key="10">
    <source>
        <dbReference type="ARBA" id="ARBA00023167"/>
    </source>
</evidence>
<dbReference type="InterPro" id="IPR036291">
    <property type="entry name" value="NAD(P)-bd_dom_sf"/>
</dbReference>
<evidence type="ECO:0000256" key="7">
    <source>
        <dbReference type="ARBA" id="ARBA00022857"/>
    </source>
</evidence>
<dbReference type="Pfam" id="PF02882">
    <property type="entry name" value="THF_DHG_CYH_C"/>
    <property type="match status" value="1"/>
</dbReference>
<dbReference type="UniPathway" id="UPA00193"/>
<comment type="pathway">
    <text evidence="1 12">One-carbon metabolism; tetrahydrofolate interconversion.</text>
</comment>
<dbReference type="Proteomes" id="UP000051861">
    <property type="component" value="Unassembled WGS sequence"/>
</dbReference>
<evidence type="ECO:0000259" key="13">
    <source>
        <dbReference type="Pfam" id="PF00763"/>
    </source>
</evidence>
<keyword evidence="4 12" id="KW-0028">Amino-acid biosynthesis</keyword>
<evidence type="ECO:0000256" key="11">
    <source>
        <dbReference type="ARBA" id="ARBA00023268"/>
    </source>
</evidence>
<dbReference type="GO" id="GO:0009086">
    <property type="term" value="P:methionine biosynthetic process"/>
    <property type="evidence" value="ECO:0007669"/>
    <property type="project" value="UniProtKB-KW"/>
</dbReference>
<dbReference type="GO" id="GO:0006164">
    <property type="term" value="P:purine nucleotide biosynthetic process"/>
    <property type="evidence" value="ECO:0007669"/>
    <property type="project" value="UniProtKB-KW"/>
</dbReference>
<evidence type="ECO:0000256" key="5">
    <source>
        <dbReference type="ARBA" id="ARBA00022755"/>
    </source>
</evidence>
<dbReference type="GO" id="GO:0004477">
    <property type="term" value="F:methenyltetrahydrofolate cyclohydrolase activity"/>
    <property type="evidence" value="ECO:0007669"/>
    <property type="project" value="UniProtKB-UniRule"/>
</dbReference>
<feature type="binding site" evidence="12">
    <location>
        <begin position="165"/>
        <end position="167"/>
    </location>
    <ligand>
        <name>NADP(+)</name>
        <dbReference type="ChEBI" id="CHEBI:58349"/>
    </ligand>
</feature>
<evidence type="ECO:0000256" key="1">
    <source>
        <dbReference type="ARBA" id="ARBA00004777"/>
    </source>
</evidence>
<dbReference type="InterPro" id="IPR046346">
    <property type="entry name" value="Aminoacid_DH-like_N_sf"/>
</dbReference>